<dbReference type="AlphaFoldDB" id="Q6I643"/>
<dbReference type="Proteomes" id="UP000000763">
    <property type="component" value="Chromosome 5"/>
</dbReference>
<dbReference type="EMBL" id="AC093919">
    <property type="protein sequence ID" value="AAT47036.1"/>
    <property type="molecule type" value="Genomic_DNA"/>
</dbReference>
<organism evidence="2 3">
    <name type="scientific">Oryza sativa subsp. japonica</name>
    <name type="common">Rice</name>
    <dbReference type="NCBI Taxonomy" id="39947"/>
    <lineage>
        <taxon>Eukaryota</taxon>
        <taxon>Viridiplantae</taxon>
        <taxon>Streptophyta</taxon>
        <taxon>Embryophyta</taxon>
        <taxon>Tracheophyta</taxon>
        <taxon>Spermatophyta</taxon>
        <taxon>Magnoliopsida</taxon>
        <taxon>Liliopsida</taxon>
        <taxon>Poales</taxon>
        <taxon>Poaceae</taxon>
        <taxon>BOP clade</taxon>
        <taxon>Oryzoideae</taxon>
        <taxon>Oryzeae</taxon>
        <taxon>Oryzinae</taxon>
        <taxon>Oryza</taxon>
        <taxon>Oryza sativa</taxon>
    </lineage>
</organism>
<name>Q6I643_ORYSJ</name>
<reference evidence="3" key="2">
    <citation type="journal article" date="2008" name="Nucleic Acids Res.">
        <title>The rice annotation project database (RAP-DB): 2008 update.</title>
        <authorList>
            <consortium name="The rice annotation project (RAP)"/>
        </authorList>
    </citation>
    <scope>GENOME REANNOTATION</scope>
    <source>
        <strain evidence="3">cv. Nipponbare</strain>
    </source>
</reference>
<sequence length="154" mass="16523">MDELYVTPSPVHACYCHAPAPACICTRDPLVTTSGATRGLAAAVLHLLPFASLPPDQPMANGCLQGRWRRGFFHRWHRAIGYSTAGAVLALWLEFQWRQETIGQGGGDADGQPMATCRPPTDHATDGDSEGAAQHHNHKLDGAVRACVSRRVGG</sequence>
<feature type="region of interest" description="Disordered" evidence="1">
    <location>
        <begin position="103"/>
        <end position="140"/>
    </location>
</feature>
<evidence type="ECO:0000313" key="2">
    <source>
        <dbReference type="EMBL" id="AAT47036.1"/>
    </source>
</evidence>
<gene>
    <name evidence="2" type="primary">OJ1126_D01.7</name>
</gene>
<accession>Q6I643</accession>
<proteinExistence type="predicted"/>
<evidence type="ECO:0000256" key="1">
    <source>
        <dbReference type="SAM" id="MobiDB-lite"/>
    </source>
</evidence>
<reference evidence="3" key="1">
    <citation type="journal article" date="2005" name="Nature">
        <title>The map-based sequence of the rice genome.</title>
        <authorList>
            <consortium name="International rice genome sequencing project (IRGSP)"/>
            <person name="Matsumoto T."/>
            <person name="Wu J."/>
            <person name="Kanamori H."/>
            <person name="Katayose Y."/>
            <person name="Fujisawa M."/>
            <person name="Namiki N."/>
            <person name="Mizuno H."/>
            <person name="Yamamoto K."/>
            <person name="Antonio B.A."/>
            <person name="Baba T."/>
            <person name="Sakata K."/>
            <person name="Nagamura Y."/>
            <person name="Aoki H."/>
            <person name="Arikawa K."/>
            <person name="Arita K."/>
            <person name="Bito T."/>
            <person name="Chiden Y."/>
            <person name="Fujitsuka N."/>
            <person name="Fukunaka R."/>
            <person name="Hamada M."/>
            <person name="Harada C."/>
            <person name="Hayashi A."/>
            <person name="Hijishita S."/>
            <person name="Honda M."/>
            <person name="Hosokawa S."/>
            <person name="Ichikawa Y."/>
            <person name="Idonuma A."/>
            <person name="Iijima M."/>
            <person name="Ikeda M."/>
            <person name="Ikeno M."/>
            <person name="Ito K."/>
            <person name="Ito S."/>
            <person name="Ito T."/>
            <person name="Ito Y."/>
            <person name="Ito Y."/>
            <person name="Iwabuchi A."/>
            <person name="Kamiya K."/>
            <person name="Karasawa W."/>
            <person name="Kurita K."/>
            <person name="Katagiri S."/>
            <person name="Kikuta A."/>
            <person name="Kobayashi H."/>
            <person name="Kobayashi N."/>
            <person name="Machita K."/>
            <person name="Maehara T."/>
            <person name="Masukawa M."/>
            <person name="Mizubayashi T."/>
            <person name="Mukai Y."/>
            <person name="Nagasaki H."/>
            <person name="Nagata Y."/>
            <person name="Naito S."/>
            <person name="Nakashima M."/>
            <person name="Nakama Y."/>
            <person name="Nakamichi Y."/>
            <person name="Nakamura M."/>
            <person name="Meguro A."/>
            <person name="Negishi M."/>
            <person name="Ohta I."/>
            <person name="Ohta T."/>
            <person name="Okamoto M."/>
            <person name="Ono N."/>
            <person name="Saji S."/>
            <person name="Sakaguchi M."/>
            <person name="Sakai K."/>
            <person name="Shibata M."/>
            <person name="Shimokawa T."/>
            <person name="Song J."/>
            <person name="Takazaki Y."/>
            <person name="Terasawa K."/>
            <person name="Tsugane M."/>
            <person name="Tsuji K."/>
            <person name="Ueda S."/>
            <person name="Waki K."/>
            <person name="Yamagata H."/>
            <person name="Yamamoto M."/>
            <person name="Yamamoto S."/>
            <person name="Yamane H."/>
            <person name="Yoshiki S."/>
            <person name="Yoshihara R."/>
            <person name="Yukawa K."/>
            <person name="Zhong H."/>
            <person name="Yano M."/>
            <person name="Yuan Q."/>
            <person name="Ouyang S."/>
            <person name="Liu J."/>
            <person name="Jones K.M."/>
            <person name="Gansberger K."/>
            <person name="Moffat K."/>
            <person name="Hill J."/>
            <person name="Bera J."/>
            <person name="Fadrosh D."/>
            <person name="Jin S."/>
            <person name="Johri S."/>
            <person name="Kim M."/>
            <person name="Overton L."/>
            <person name="Reardon M."/>
            <person name="Tsitrin T."/>
            <person name="Vuong H."/>
            <person name="Weaver B."/>
            <person name="Ciecko A."/>
            <person name="Tallon L."/>
            <person name="Jackson J."/>
            <person name="Pai G."/>
            <person name="Aken S.V."/>
            <person name="Utterback T."/>
            <person name="Reidmuller S."/>
            <person name="Feldblyum T."/>
            <person name="Hsiao J."/>
            <person name="Zismann V."/>
            <person name="Iobst S."/>
            <person name="de Vazeille A.R."/>
            <person name="Buell C.R."/>
            <person name="Ying K."/>
            <person name="Li Y."/>
            <person name="Lu T."/>
            <person name="Huang Y."/>
            <person name="Zhao Q."/>
            <person name="Feng Q."/>
            <person name="Zhang L."/>
            <person name="Zhu J."/>
            <person name="Weng Q."/>
            <person name="Mu J."/>
            <person name="Lu Y."/>
            <person name="Fan D."/>
            <person name="Liu Y."/>
            <person name="Guan J."/>
            <person name="Zhang Y."/>
            <person name="Yu S."/>
            <person name="Liu X."/>
            <person name="Zhang Y."/>
            <person name="Hong G."/>
            <person name="Han B."/>
            <person name="Choisne N."/>
            <person name="Demange N."/>
            <person name="Orjeda G."/>
            <person name="Samain S."/>
            <person name="Cattolico L."/>
            <person name="Pelletier E."/>
            <person name="Couloux A."/>
            <person name="Segurens B."/>
            <person name="Wincker P."/>
            <person name="D'Hont A."/>
            <person name="Scarpelli C."/>
            <person name="Weissenbach J."/>
            <person name="Salanoubat M."/>
            <person name="Quetier F."/>
            <person name="Yu Y."/>
            <person name="Kim H.R."/>
            <person name="Rambo T."/>
            <person name="Currie J."/>
            <person name="Collura K."/>
            <person name="Luo M."/>
            <person name="Yang T."/>
            <person name="Ammiraju J.S.S."/>
            <person name="Engler F."/>
            <person name="Soderlund C."/>
            <person name="Wing R.A."/>
            <person name="Palmer L.E."/>
            <person name="de la Bastide M."/>
            <person name="Spiegel L."/>
            <person name="Nascimento L."/>
            <person name="Zutavern T."/>
            <person name="O'Shaughnessy A."/>
            <person name="Dike S."/>
            <person name="Dedhia N."/>
            <person name="Preston R."/>
            <person name="Balija V."/>
            <person name="McCombie W.R."/>
            <person name="Chow T."/>
            <person name="Chen H."/>
            <person name="Chung M."/>
            <person name="Chen C."/>
            <person name="Shaw J."/>
            <person name="Wu H."/>
            <person name="Hsiao K."/>
            <person name="Chao Y."/>
            <person name="Chu M."/>
            <person name="Cheng C."/>
            <person name="Hour A."/>
            <person name="Lee P."/>
            <person name="Lin S."/>
            <person name="Lin Y."/>
            <person name="Liou J."/>
            <person name="Liu S."/>
            <person name="Hsing Y."/>
            <person name="Raghuvanshi S."/>
            <person name="Mohanty A."/>
            <person name="Bharti A.K."/>
            <person name="Gaur A."/>
            <person name="Gupta V."/>
            <person name="Kumar D."/>
            <person name="Ravi V."/>
            <person name="Vij S."/>
            <person name="Kapur A."/>
            <person name="Khurana P."/>
            <person name="Khurana P."/>
            <person name="Khurana J.P."/>
            <person name="Tyagi A.K."/>
            <person name="Gaikwad K."/>
            <person name="Singh A."/>
            <person name="Dalal V."/>
            <person name="Srivastava S."/>
            <person name="Dixit A."/>
            <person name="Pal A.K."/>
            <person name="Ghazi I.A."/>
            <person name="Yadav M."/>
            <person name="Pandit A."/>
            <person name="Bhargava A."/>
            <person name="Sureshbabu K."/>
            <person name="Batra K."/>
            <person name="Sharma T.R."/>
            <person name="Mohapatra T."/>
            <person name="Singh N.K."/>
            <person name="Messing J."/>
            <person name="Nelson A.B."/>
            <person name="Fuks G."/>
            <person name="Kavchok S."/>
            <person name="Keizer G."/>
            <person name="Linton E."/>
            <person name="Llaca V."/>
            <person name="Song R."/>
            <person name="Tanyolac B."/>
            <person name="Young S."/>
            <person name="Ho-Il K."/>
            <person name="Hahn J.H."/>
            <person name="Sangsakoo G."/>
            <person name="Vanavichit A."/>
            <person name="de Mattos Luiz.A.T."/>
            <person name="Zimmer P.D."/>
            <person name="Malone G."/>
            <person name="Dellagostin O."/>
            <person name="de Oliveira A.C."/>
            <person name="Bevan M."/>
            <person name="Bancroft I."/>
            <person name="Minx P."/>
            <person name="Cordum H."/>
            <person name="Wilson R."/>
            <person name="Cheng Z."/>
            <person name="Jin W."/>
            <person name="Jiang J."/>
            <person name="Leong S.A."/>
            <person name="Iwama H."/>
            <person name="Gojobori T."/>
            <person name="Itoh T."/>
            <person name="Niimura Y."/>
            <person name="Fujii Y."/>
            <person name="Habara T."/>
            <person name="Sakai H."/>
            <person name="Sato Y."/>
            <person name="Wilson G."/>
            <person name="Kumar K."/>
            <person name="McCouch S."/>
            <person name="Juretic N."/>
            <person name="Hoen D."/>
            <person name="Wright S."/>
            <person name="Bruskiewich R."/>
            <person name="Bureau T."/>
            <person name="Miyao A."/>
            <person name="Hirochika H."/>
            <person name="Nishikawa T."/>
            <person name="Kadowaki K."/>
            <person name="Sugiura M."/>
            <person name="Burr B."/>
            <person name="Sasaki T."/>
        </authorList>
    </citation>
    <scope>NUCLEOTIDE SEQUENCE [LARGE SCALE GENOMIC DNA]</scope>
    <source>
        <strain evidence="3">cv. Nipponbare</strain>
    </source>
</reference>
<evidence type="ECO:0000313" key="3">
    <source>
        <dbReference type="Proteomes" id="UP000000763"/>
    </source>
</evidence>
<protein>
    <submittedName>
        <fullName evidence="2">Uncharacterized protein</fullName>
    </submittedName>
</protein>